<evidence type="ECO:0000313" key="3">
    <source>
        <dbReference type="EMBL" id="MBS9478046.1"/>
    </source>
</evidence>
<gene>
    <name evidence="3" type="ORF">KIP89_13100</name>
</gene>
<dbReference type="InterPro" id="IPR030829">
    <property type="entry name" value="SoxH-rel_PQQ_2"/>
</dbReference>
<dbReference type="SMART" id="SM00849">
    <property type="entry name" value="Lactamase_B"/>
    <property type="match status" value="1"/>
</dbReference>
<dbReference type="Pfam" id="PF00753">
    <property type="entry name" value="Lactamase_B"/>
    <property type="match status" value="1"/>
</dbReference>
<dbReference type="PANTHER" id="PTHR42951:SF4">
    <property type="entry name" value="ACYL-COENZYME A THIOESTERASE MBLAC2"/>
    <property type="match status" value="1"/>
</dbReference>
<dbReference type="RefSeq" id="WP_213755872.1">
    <property type="nucleotide sequence ID" value="NZ_JAHCQH010000017.1"/>
</dbReference>
<comment type="caution">
    <text evidence="3">The sequence shown here is derived from an EMBL/GenBank/DDBJ whole genome shotgun (WGS) entry which is preliminary data.</text>
</comment>
<dbReference type="InterPro" id="IPR036866">
    <property type="entry name" value="RibonucZ/Hydroxyglut_hydro"/>
</dbReference>
<evidence type="ECO:0000256" key="1">
    <source>
        <dbReference type="ARBA" id="ARBA00005250"/>
    </source>
</evidence>
<feature type="domain" description="Metallo-beta-lactamase" evidence="2">
    <location>
        <begin position="81"/>
        <end position="264"/>
    </location>
</feature>
<reference evidence="3" key="1">
    <citation type="submission" date="2021-05" db="EMBL/GenBank/DDBJ databases">
        <authorList>
            <person name="Sun Q."/>
            <person name="Inoue M."/>
        </authorList>
    </citation>
    <scope>NUCLEOTIDE SEQUENCE</scope>
    <source>
        <strain evidence="3">VKM B-3255</strain>
    </source>
</reference>
<dbReference type="SUPFAM" id="SSF56281">
    <property type="entry name" value="Metallo-hydrolase/oxidoreductase"/>
    <property type="match status" value="1"/>
</dbReference>
<dbReference type="InterPro" id="IPR001279">
    <property type="entry name" value="Metallo-B-lactamas"/>
</dbReference>
<dbReference type="CDD" id="cd16282">
    <property type="entry name" value="metallo-hydrolase-like_MBL-fold"/>
    <property type="match status" value="1"/>
</dbReference>
<dbReference type="PANTHER" id="PTHR42951">
    <property type="entry name" value="METALLO-BETA-LACTAMASE DOMAIN-CONTAINING"/>
    <property type="match status" value="1"/>
</dbReference>
<name>A0ABS5R8P5_9HYPH</name>
<evidence type="ECO:0000313" key="4">
    <source>
        <dbReference type="Proteomes" id="UP001166585"/>
    </source>
</evidence>
<organism evidence="3 4">
    <name type="scientific">Ancylobacter radicis</name>
    <dbReference type="NCBI Taxonomy" id="2836179"/>
    <lineage>
        <taxon>Bacteria</taxon>
        <taxon>Pseudomonadati</taxon>
        <taxon>Pseudomonadota</taxon>
        <taxon>Alphaproteobacteria</taxon>
        <taxon>Hyphomicrobiales</taxon>
        <taxon>Xanthobacteraceae</taxon>
        <taxon>Ancylobacter</taxon>
    </lineage>
</organism>
<dbReference type="InterPro" id="IPR050855">
    <property type="entry name" value="NDM-1-like"/>
</dbReference>
<protein>
    <submittedName>
        <fullName evidence="3">Quinoprotein relay system zinc metallohydrolase 2</fullName>
    </submittedName>
</protein>
<keyword evidence="4" id="KW-1185">Reference proteome</keyword>
<proteinExistence type="inferred from homology"/>
<dbReference type="EMBL" id="JAHCQH010000017">
    <property type="protein sequence ID" value="MBS9478046.1"/>
    <property type="molecule type" value="Genomic_DNA"/>
</dbReference>
<dbReference type="Gene3D" id="3.60.15.10">
    <property type="entry name" value="Ribonuclease Z/Hydroxyacylglutathione hydrolase-like"/>
    <property type="match status" value="1"/>
</dbReference>
<dbReference type="NCBIfam" id="TIGR04559">
    <property type="entry name" value="SoxH_rel_PQQ_2"/>
    <property type="match status" value="1"/>
</dbReference>
<evidence type="ECO:0000259" key="2">
    <source>
        <dbReference type="SMART" id="SM00849"/>
    </source>
</evidence>
<sequence>MTAGKSAGFSRDRRTLLARLSLALGGLWASGGPLPSLAQTSGGAGGSAGPADPLPLERVAEGVFVYRAPYELVTPANQGAIANMTLIVGSEAAAVIDTGNSYIAGARMLAAVRAATDRPLRYVVNTHMHPDHTLGNAAFVAPGVQFVAHRKMPRALSVRAETYLAQAERLLGPQAEGTRIVLPELLVDDELTLDLGGRALHLRAHPTAHTDNDLTVRDTATGSWVMGDLLFIGHIPTLDGSLKGWLALLDAITAESASRAIPGHGPASAGWPGAAADERRYLARLRSDVAALIASGGAMSTAPEVAARSEAGRWALYDEFNARNAIAAYHELEWE</sequence>
<accession>A0ABS5R8P5</accession>
<comment type="similarity">
    <text evidence="1">Belongs to the metallo-beta-lactamase superfamily. Class-B beta-lactamase family.</text>
</comment>
<dbReference type="Proteomes" id="UP001166585">
    <property type="component" value="Unassembled WGS sequence"/>
</dbReference>